<evidence type="ECO:0000313" key="2">
    <source>
        <dbReference type="EMBL" id="KAK9019639.1"/>
    </source>
</evidence>
<accession>A0ABR2S3X0</accession>
<keyword evidence="3" id="KW-1185">Reference proteome</keyword>
<reference evidence="2 3" key="1">
    <citation type="journal article" date="2024" name="G3 (Bethesda)">
        <title>Genome assembly of Hibiscus sabdariffa L. provides insights into metabolisms of medicinal natural products.</title>
        <authorList>
            <person name="Kim T."/>
        </authorList>
    </citation>
    <scope>NUCLEOTIDE SEQUENCE [LARGE SCALE GENOMIC DNA]</scope>
    <source>
        <strain evidence="2">TK-2024</strain>
        <tissue evidence="2">Old leaves</tissue>
    </source>
</reference>
<sequence>MDISVFEVITHNLIPTSDAMQVTPKVLTSNVPSPISTLAPPSYKDTLMASEPIKQSSVDTFVPDDEIHLGDGDVTRSTVNGLISIVFSERVQALPANSLNLTVVIKLLRCRIGYNTLRTILFDLWKPTNVFRLMDIENDYFLATFKSHADFVKVVSGGPWMLFGHYLVVAPWTVDFLTS</sequence>
<proteinExistence type="predicted"/>
<dbReference type="InterPro" id="IPR025558">
    <property type="entry name" value="DUF4283"/>
</dbReference>
<evidence type="ECO:0000259" key="1">
    <source>
        <dbReference type="Pfam" id="PF14111"/>
    </source>
</evidence>
<feature type="domain" description="DUF4283" evidence="1">
    <location>
        <begin position="97"/>
        <end position="176"/>
    </location>
</feature>
<dbReference type="EMBL" id="JBBPBN010000017">
    <property type="protein sequence ID" value="KAK9019639.1"/>
    <property type="molecule type" value="Genomic_DNA"/>
</dbReference>
<protein>
    <recommendedName>
        <fullName evidence="1">DUF4283 domain-containing protein</fullName>
    </recommendedName>
</protein>
<organism evidence="2 3">
    <name type="scientific">Hibiscus sabdariffa</name>
    <name type="common">roselle</name>
    <dbReference type="NCBI Taxonomy" id="183260"/>
    <lineage>
        <taxon>Eukaryota</taxon>
        <taxon>Viridiplantae</taxon>
        <taxon>Streptophyta</taxon>
        <taxon>Embryophyta</taxon>
        <taxon>Tracheophyta</taxon>
        <taxon>Spermatophyta</taxon>
        <taxon>Magnoliopsida</taxon>
        <taxon>eudicotyledons</taxon>
        <taxon>Gunneridae</taxon>
        <taxon>Pentapetalae</taxon>
        <taxon>rosids</taxon>
        <taxon>malvids</taxon>
        <taxon>Malvales</taxon>
        <taxon>Malvaceae</taxon>
        <taxon>Malvoideae</taxon>
        <taxon>Hibiscus</taxon>
    </lineage>
</organism>
<dbReference type="PANTHER" id="PTHR31286">
    <property type="entry name" value="GLYCINE-RICH CELL WALL STRUCTURAL PROTEIN 1.8-LIKE"/>
    <property type="match status" value="1"/>
</dbReference>
<name>A0ABR2S3X0_9ROSI</name>
<dbReference type="Pfam" id="PF14111">
    <property type="entry name" value="DUF4283"/>
    <property type="match status" value="1"/>
</dbReference>
<dbReference type="InterPro" id="IPR040256">
    <property type="entry name" value="At4g02000-like"/>
</dbReference>
<gene>
    <name evidence="2" type="ORF">V6N11_054154</name>
</gene>
<evidence type="ECO:0000313" key="3">
    <source>
        <dbReference type="Proteomes" id="UP001396334"/>
    </source>
</evidence>
<dbReference type="Proteomes" id="UP001396334">
    <property type="component" value="Unassembled WGS sequence"/>
</dbReference>
<comment type="caution">
    <text evidence="2">The sequence shown here is derived from an EMBL/GenBank/DDBJ whole genome shotgun (WGS) entry which is preliminary data.</text>
</comment>
<dbReference type="PANTHER" id="PTHR31286:SF99">
    <property type="entry name" value="DUF4283 DOMAIN-CONTAINING PROTEIN"/>
    <property type="match status" value="1"/>
</dbReference>